<name>A0ABU6TVT5_9FABA</name>
<dbReference type="SUPFAM" id="SSF50249">
    <property type="entry name" value="Nucleic acid-binding proteins"/>
    <property type="match status" value="1"/>
</dbReference>
<evidence type="ECO:0008006" key="3">
    <source>
        <dbReference type="Google" id="ProtNLM"/>
    </source>
</evidence>
<sequence>MGISNTNYNSSSLSTLTWKRAMLRSGNEVSPLEQILMDTSYSVEEDLLTRTPYKTISKLKDSCEGGIYATVGTVVNIETRFGWWYKGCKSCFHALKEEASTYHCISCDTYPTIHVPREMLYETTKEEYPILAKNTELMSSTTDSVPVLKAKRAETCNVEDGDDVDSVTKPKRYLRTIEVGKKMMDNYN</sequence>
<keyword evidence="2" id="KW-1185">Reference proteome</keyword>
<reference evidence="1 2" key="1">
    <citation type="journal article" date="2023" name="Plants (Basel)">
        <title>Bridging the Gap: Combining Genomics and Transcriptomics Approaches to Understand Stylosanthes scabra, an Orphan Legume from the Brazilian Caatinga.</title>
        <authorList>
            <person name="Ferreira-Neto J.R.C."/>
            <person name="da Silva M.D."/>
            <person name="Binneck E."/>
            <person name="de Melo N.F."/>
            <person name="da Silva R.H."/>
            <person name="de Melo A.L.T.M."/>
            <person name="Pandolfi V."/>
            <person name="Bustamante F.O."/>
            <person name="Brasileiro-Vidal A.C."/>
            <person name="Benko-Iseppon A.M."/>
        </authorList>
    </citation>
    <scope>NUCLEOTIDE SEQUENCE [LARGE SCALE GENOMIC DNA]</scope>
    <source>
        <tissue evidence="1">Leaves</tissue>
    </source>
</reference>
<dbReference type="InterPro" id="IPR012340">
    <property type="entry name" value="NA-bd_OB-fold"/>
</dbReference>
<dbReference type="EMBL" id="JASCZI010092968">
    <property type="protein sequence ID" value="MED6152961.1"/>
    <property type="molecule type" value="Genomic_DNA"/>
</dbReference>
<dbReference type="Proteomes" id="UP001341840">
    <property type="component" value="Unassembled WGS sequence"/>
</dbReference>
<organism evidence="1 2">
    <name type="scientific">Stylosanthes scabra</name>
    <dbReference type="NCBI Taxonomy" id="79078"/>
    <lineage>
        <taxon>Eukaryota</taxon>
        <taxon>Viridiplantae</taxon>
        <taxon>Streptophyta</taxon>
        <taxon>Embryophyta</taxon>
        <taxon>Tracheophyta</taxon>
        <taxon>Spermatophyta</taxon>
        <taxon>Magnoliopsida</taxon>
        <taxon>eudicotyledons</taxon>
        <taxon>Gunneridae</taxon>
        <taxon>Pentapetalae</taxon>
        <taxon>rosids</taxon>
        <taxon>fabids</taxon>
        <taxon>Fabales</taxon>
        <taxon>Fabaceae</taxon>
        <taxon>Papilionoideae</taxon>
        <taxon>50 kb inversion clade</taxon>
        <taxon>dalbergioids sensu lato</taxon>
        <taxon>Dalbergieae</taxon>
        <taxon>Pterocarpus clade</taxon>
        <taxon>Stylosanthes</taxon>
    </lineage>
</organism>
<accession>A0ABU6TVT5</accession>
<dbReference type="Gene3D" id="2.40.50.140">
    <property type="entry name" value="Nucleic acid-binding proteins"/>
    <property type="match status" value="1"/>
</dbReference>
<comment type="caution">
    <text evidence="1">The sequence shown here is derived from an EMBL/GenBank/DDBJ whole genome shotgun (WGS) entry which is preliminary data.</text>
</comment>
<protein>
    <recommendedName>
        <fullName evidence="3">Replication factor A C-terminal domain-containing protein</fullName>
    </recommendedName>
</protein>
<evidence type="ECO:0000313" key="2">
    <source>
        <dbReference type="Proteomes" id="UP001341840"/>
    </source>
</evidence>
<proteinExistence type="predicted"/>
<evidence type="ECO:0000313" key="1">
    <source>
        <dbReference type="EMBL" id="MED6152961.1"/>
    </source>
</evidence>
<gene>
    <name evidence="1" type="ORF">PIB30_096982</name>
</gene>